<accession>A0A2H1VF23</accession>
<dbReference type="EMBL" id="ODYU01002231">
    <property type="protein sequence ID" value="SOQ39438.1"/>
    <property type="molecule type" value="Genomic_DNA"/>
</dbReference>
<protein>
    <submittedName>
        <fullName evidence="1">SFRICE_025219</fullName>
    </submittedName>
</protein>
<gene>
    <name evidence="1" type="ORF">SFRICE_025219</name>
</gene>
<organism evidence="1">
    <name type="scientific">Spodoptera frugiperda</name>
    <name type="common">Fall armyworm</name>
    <dbReference type="NCBI Taxonomy" id="7108"/>
    <lineage>
        <taxon>Eukaryota</taxon>
        <taxon>Metazoa</taxon>
        <taxon>Ecdysozoa</taxon>
        <taxon>Arthropoda</taxon>
        <taxon>Hexapoda</taxon>
        <taxon>Insecta</taxon>
        <taxon>Pterygota</taxon>
        <taxon>Neoptera</taxon>
        <taxon>Endopterygota</taxon>
        <taxon>Lepidoptera</taxon>
        <taxon>Glossata</taxon>
        <taxon>Ditrysia</taxon>
        <taxon>Noctuoidea</taxon>
        <taxon>Noctuidae</taxon>
        <taxon>Amphipyrinae</taxon>
        <taxon>Spodoptera</taxon>
    </lineage>
</organism>
<proteinExistence type="predicted"/>
<reference evidence="1" key="1">
    <citation type="submission" date="2016-07" db="EMBL/GenBank/DDBJ databases">
        <authorList>
            <person name="Bretaudeau A."/>
        </authorList>
    </citation>
    <scope>NUCLEOTIDE SEQUENCE</scope>
    <source>
        <strain evidence="1">Rice</strain>
        <tissue evidence="1">Whole body</tissue>
    </source>
</reference>
<name>A0A2H1VF23_SPOFR</name>
<sequence>MCLGKGVETMTRFITKSLVLTVSLVEWSQLRLAGHGVSDSIPGSDKVLLSFFVKFSVVARSLELWPVYGNWFTTYYMCFYNTNGENVGTLEFSPVSWVRLPDLRQ</sequence>
<dbReference type="AlphaFoldDB" id="A0A2H1VF23"/>
<evidence type="ECO:0000313" key="1">
    <source>
        <dbReference type="EMBL" id="SOQ39438.1"/>
    </source>
</evidence>